<proteinExistence type="predicted"/>
<organism evidence="1 2">
    <name type="scientific">Bremia lactucae</name>
    <name type="common">Lettuce downy mildew</name>
    <dbReference type="NCBI Taxonomy" id="4779"/>
    <lineage>
        <taxon>Eukaryota</taxon>
        <taxon>Sar</taxon>
        <taxon>Stramenopiles</taxon>
        <taxon>Oomycota</taxon>
        <taxon>Peronosporomycetes</taxon>
        <taxon>Peronosporales</taxon>
        <taxon>Peronosporaceae</taxon>
        <taxon>Bremia</taxon>
    </lineage>
</organism>
<comment type="caution">
    <text evidence="1">The sequence shown here is derived from an EMBL/GenBank/DDBJ whole genome shotgun (WGS) entry which is preliminary data.</text>
</comment>
<dbReference type="GeneID" id="94344663"/>
<gene>
    <name evidence="1" type="ORF">CCR75_000887</name>
</gene>
<protein>
    <submittedName>
        <fullName evidence="1">Uncharacterized protein</fullName>
    </submittedName>
</protein>
<dbReference type="PANTHER" id="PTHR45904">
    <property type="entry name" value="TRNA (URACIL-5-)-METHYLTRANSFERASE"/>
    <property type="match status" value="1"/>
</dbReference>
<accession>A0A976IFT7</accession>
<sequence>MHGLKWRASILFRINCGHVTHPPPAGLHHQVLRALRACSPVECIVYVSCNPRDAVTLCGPSSKKESRDQYSVINLKAESVMKKLLHTKRDDKYMNLQRVVAIVETFTKQTETEAKTGLIRFVIAKTKFAFVTITFNDGRCMDFIHGTAKTIVACKS</sequence>
<dbReference type="Gene3D" id="3.40.50.150">
    <property type="entry name" value="Vaccinia Virus protein VP39"/>
    <property type="match status" value="1"/>
</dbReference>
<dbReference type="Proteomes" id="UP000294530">
    <property type="component" value="Unassembled WGS sequence"/>
</dbReference>
<keyword evidence="2" id="KW-1185">Reference proteome</keyword>
<name>A0A976IFT7_BRELC</name>
<dbReference type="EMBL" id="SHOA02000019">
    <property type="protein sequence ID" value="TDH70109.1"/>
    <property type="molecule type" value="Genomic_DNA"/>
</dbReference>
<dbReference type="AlphaFoldDB" id="A0A976IFT7"/>
<reference evidence="1 2" key="1">
    <citation type="journal article" date="2021" name="Genome Biol.">
        <title>AFLAP: assembly-free linkage analysis pipeline using k-mers from genome sequencing data.</title>
        <authorList>
            <person name="Fletcher K."/>
            <person name="Zhang L."/>
            <person name="Gil J."/>
            <person name="Han R."/>
            <person name="Cavanaugh K."/>
            <person name="Michelmore R."/>
        </authorList>
    </citation>
    <scope>NUCLEOTIDE SEQUENCE [LARGE SCALE GENOMIC DNA]</scope>
    <source>
        <strain evidence="1 2">SF5</strain>
    </source>
</reference>
<dbReference type="InterPro" id="IPR045850">
    <property type="entry name" value="TRM2_met"/>
</dbReference>
<evidence type="ECO:0000313" key="2">
    <source>
        <dbReference type="Proteomes" id="UP000294530"/>
    </source>
</evidence>
<dbReference type="PANTHER" id="PTHR45904:SF2">
    <property type="entry name" value="TRNA (URACIL-5-)-METHYLTRANSFERASE HOMOLOG A"/>
    <property type="match status" value="1"/>
</dbReference>
<dbReference type="KEGG" id="blac:94344663"/>
<evidence type="ECO:0000313" key="1">
    <source>
        <dbReference type="EMBL" id="TDH70109.1"/>
    </source>
</evidence>
<dbReference type="InterPro" id="IPR029063">
    <property type="entry name" value="SAM-dependent_MTases_sf"/>
</dbReference>
<dbReference type="RefSeq" id="XP_067819608.1">
    <property type="nucleotide sequence ID" value="XM_067958992.1"/>
</dbReference>
<dbReference type="OrthoDB" id="10250660at2759"/>
<dbReference type="GO" id="GO:0003723">
    <property type="term" value="F:RNA binding"/>
    <property type="evidence" value="ECO:0007669"/>
    <property type="project" value="TreeGrafter"/>
</dbReference>